<accession>A0A443HJZ1</accession>
<dbReference type="STRING" id="264951.A0A443HJZ1"/>
<dbReference type="PROSITE" id="PS00065">
    <property type="entry name" value="D_2_HYDROXYACID_DH_1"/>
    <property type="match status" value="1"/>
</dbReference>
<sequence length="361" mass="40380">MNWILKQKKKEHVLFTLPLPEPPELLNRLREKFPDIDFEYIQFGTLETFRNPPTIPRETIAGKTVLVTAGALPATAADCPDLELIHFISAGINHIQKHPIYTNSDIPLATVSGIHGPPIAEWVLMTTLLRNREYERLYEAQKEHRWIEYPEQRPRDMVGQRIGILGYGSIGRQVANVSRAMGMEVLAYTATPKSTPESRKDHGFVVPGTGDADGTIPSQWFSGTDKADLHNFLSQDLDILLISVPLTPQTHHLISKAEFEVLAKRRTFVSNVARGPVIDQPALVDALKKGNIRGAAVDVTDPEPLPADDPLWDAPNVVITPHVSALSAQTLERIFQVIEANLERKEKGERLINIVNRKRGY</sequence>
<dbReference type="InterPro" id="IPR036291">
    <property type="entry name" value="NAD(P)-bd_dom_sf"/>
</dbReference>
<dbReference type="VEuPathDB" id="FungiDB:C8Q69DRAFT_480014"/>
<dbReference type="PANTHER" id="PTHR43333">
    <property type="entry name" value="2-HACID_DH_C DOMAIN-CONTAINING PROTEIN"/>
    <property type="match status" value="1"/>
</dbReference>
<keyword evidence="5" id="KW-1185">Reference proteome</keyword>
<evidence type="ECO:0000256" key="2">
    <source>
        <dbReference type="ARBA" id="ARBA00023027"/>
    </source>
</evidence>
<evidence type="ECO:0000313" key="5">
    <source>
        <dbReference type="Proteomes" id="UP000283841"/>
    </source>
</evidence>
<keyword evidence="1" id="KW-0560">Oxidoreductase</keyword>
<comment type="caution">
    <text evidence="4">The sequence shown here is derived from an EMBL/GenBank/DDBJ whole genome shotgun (WGS) entry which is preliminary data.</text>
</comment>
<reference evidence="4 5" key="1">
    <citation type="journal article" date="2018" name="Front. Microbiol.">
        <title>Genomic and genetic insights into a cosmopolitan fungus, Paecilomyces variotii (Eurotiales).</title>
        <authorList>
            <person name="Urquhart A.S."/>
            <person name="Mondo S.J."/>
            <person name="Makela M.R."/>
            <person name="Hane J.K."/>
            <person name="Wiebenga A."/>
            <person name="He G."/>
            <person name="Mihaltcheva S."/>
            <person name="Pangilinan J."/>
            <person name="Lipzen A."/>
            <person name="Barry K."/>
            <person name="de Vries R.P."/>
            <person name="Grigoriev I.V."/>
            <person name="Idnurm A."/>
        </authorList>
    </citation>
    <scope>NUCLEOTIDE SEQUENCE [LARGE SCALE GENOMIC DNA]</scope>
    <source>
        <strain evidence="4 5">CBS 101075</strain>
    </source>
</reference>
<dbReference type="EMBL" id="RCNU01000014">
    <property type="protein sequence ID" value="RWQ92150.1"/>
    <property type="molecule type" value="Genomic_DNA"/>
</dbReference>
<organism evidence="4 5">
    <name type="scientific">Byssochlamys spectabilis</name>
    <name type="common">Paecilomyces variotii</name>
    <dbReference type="NCBI Taxonomy" id="264951"/>
    <lineage>
        <taxon>Eukaryota</taxon>
        <taxon>Fungi</taxon>
        <taxon>Dikarya</taxon>
        <taxon>Ascomycota</taxon>
        <taxon>Pezizomycotina</taxon>
        <taxon>Eurotiomycetes</taxon>
        <taxon>Eurotiomycetidae</taxon>
        <taxon>Eurotiales</taxon>
        <taxon>Thermoascaceae</taxon>
        <taxon>Paecilomyces</taxon>
    </lineage>
</organism>
<dbReference type="InterPro" id="IPR029752">
    <property type="entry name" value="D-isomer_DH_CS1"/>
</dbReference>
<dbReference type="SUPFAM" id="SSF51735">
    <property type="entry name" value="NAD(P)-binding Rossmann-fold domains"/>
    <property type="match status" value="1"/>
</dbReference>
<protein>
    <submittedName>
        <fullName evidence="4">2-hydroxyacid dehydrogenase</fullName>
    </submittedName>
</protein>
<keyword evidence="2" id="KW-0520">NAD</keyword>
<dbReference type="Pfam" id="PF02826">
    <property type="entry name" value="2-Hacid_dh_C"/>
    <property type="match status" value="2"/>
</dbReference>
<dbReference type="GO" id="GO:0051287">
    <property type="term" value="F:NAD binding"/>
    <property type="evidence" value="ECO:0007669"/>
    <property type="project" value="InterPro"/>
</dbReference>
<dbReference type="AlphaFoldDB" id="A0A443HJZ1"/>
<evidence type="ECO:0000256" key="1">
    <source>
        <dbReference type="ARBA" id="ARBA00023002"/>
    </source>
</evidence>
<dbReference type="RefSeq" id="XP_028481795.1">
    <property type="nucleotide sequence ID" value="XM_028631490.1"/>
</dbReference>
<evidence type="ECO:0000259" key="3">
    <source>
        <dbReference type="Pfam" id="PF02826"/>
    </source>
</evidence>
<dbReference type="PANTHER" id="PTHR43333:SF1">
    <property type="entry name" value="D-ISOMER SPECIFIC 2-HYDROXYACID DEHYDROGENASE NAD-BINDING DOMAIN-CONTAINING PROTEIN"/>
    <property type="match status" value="1"/>
</dbReference>
<feature type="domain" description="D-isomer specific 2-hydroxyacid dehydrogenase NAD-binding" evidence="3">
    <location>
        <begin position="225"/>
        <end position="324"/>
    </location>
</feature>
<dbReference type="Gene3D" id="3.40.50.720">
    <property type="entry name" value="NAD(P)-binding Rossmann-like Domain"/>
    <property type="match status" value="2"/>
</dbReference>
<name>A0A443HJZ1_BYSSP</name>
<feature type="domain" description="D-isomer specific 2-hydroxyacid dehydrogenase NAD-binding" evidence="3">
    <location>
        <begin position="127"/>
        <end position="196"/>
    </location>
</feature>
<dbReference type="InterPro" id="IPR006140">
    <property type="entry name" value="D-isomer_DH_NAD-bd"/>
</dbReference>
<dbReference type="CDD" id="cd12163">
    <property type="entry name" value="2-Hacid_dh_5"/>
    <property type="match status" value="1"/>
</dbReference>
<dbReference type="SUPFAM" id="SSF52283">
    <property type="entry name" value="Formate/glycerate dehydrogenase catalytic domain-like"/>
    <property type="match status" value="1"/>
</dbReference>
<dbReference type="Proteomes" id="UP000283841">
    <property type="component" value="Unassembled WGS sequence"/>
</dbReference>
<evidence type="ECO:0000313" key="4">
    <source>
        <dbReference type="EMBL" id="RWQ92150.1"/>
    </source>
</evidence>
<gene>
    <name evidence="4" type="ORF">C8Q69DRAFT_480014</name>
</gene>
<dbReference type="GO" id="GO:0016491">
    <property type="term" value="F:oxidoreductase activity"/>
    <property type="evidence" value="ECO:0007669"/>
    <property type="project" value="UniProtKB-KW"/>
</dbReference>
<proteinExistence type="predicted"/>
<dbReference type="GeneID" id="39600767"/>